<evidence type="ECO:0000313" key="1">
    <source>
        <dbReference type="EMBL" id="TCN61638.1"/>
    </source>
</evidence>
<dbReference type="OrthoDB" id="1417244at2"/>
<gene>
    <name evidence="1" type="ORF">CLV25_12521</name>
</gene>
<dbReference type="Proteomes" id="UP000294830">
    <property type="component" value="Unassembled WGS sequence"/>
</dbReference>
<dbReference type="AlphaFoldDB" id="A0A4R2E1H7"/>
<name>A0A4R2E1H7_9BACT</name>
<protein>
    <submittedName>
        <fullName evidence="1">Uncharacterized protein</fullName>
    </submittedName>
</protein>
<dbReference type="RefSeq" id="WP_131840626.1">
    <property type="nucleotide sequence ID" value="NZ_SLWB01000025.1"/>
</dbReference>
<reference evidence="1 2" key="1">
    <citation type="submission" date="2019-03" db="EMBL/GenBank/DDBJ databases">
        <title>Genomic Encyclopedia of Archaeal and Bacterial Type Strains, Phase II (KMG-II): from individual species to whole genera.</title>
        <authorList>
            <person name="Goeker M."/>
        </authorList>
    </citation>
    <scope>NUCLEOTIDE SEQUENCE [LARGE SCALE GENOMIC DNA]</scope>
    <source>
        <strain evidence="1 2">RL-C</strain>
    </source>
</reference>
<sequence>MFTIFAEKEIFENIVIFNEDSPNWFKIFCNHADICLNITDQELDAEIDAETPISIFVNLTGGKRPIALKPFFDSIYDDNSIIKEKPRSAFFLNYDTITTESLQKNYGVIVQSAQNIEDNILKGTYYRDLPKDKIFEDHKNKGWKNLVSIPLPPSNALVITDDFLFADEERGETVGKSNLIQLVDAFLPPTLKIDFHLTVFANDNNKSQEWCEKLTSELQSAISSLRPYSIIFEVVFTKTIHKRRLMLNYINSVCDKGFAVFKVKDNKTVRSKNDFRCDRIFNRIEPHEGDTDFISIESDLIDLKSNYRSIAAYINNRGATQNFRILGNYNNDMSLINRLLNDV</sequence>
<keyword evidence="2" id="KW-1185">Reference proteome</keyword>
<evidence type="ECO:0000313" key="2">
    <source>
        <dbReference type="Proteomes" id="UP000294830"/>
    </source>
</evidence>
<organism evidence="1 2">
    <name type="scientific">Acetobacteroides hydrogenigenes</name>
    <dbReference type="NCBI Taxonomy" id="979970"/>
    <lineage>
        <taxon>Bacteria</taxon>
        <taxon>Pseudomonadati</taxon>
        <taxon>Bacteroidota</taxon>
        <taxon>Bacteroidia</taxon>
        <taxon>Bacteroidales</taxon>
        <taxon>Rikenellaceae</taxon>
        <taxon>Acetobacteroides</taxon>
    </lineage>
</organism>
<accession>A0A4R2E1H7</accession>
<dbReference type="EMBL" id="SLWB01000025">
    <property type="protein sequence ID" value="TCN61638.1"/>
    <property type="molecule type" value="Genomic_DNA"/>
</dbReference>
<comment type="caution">
    <text evidence="1">The sequence shown here is derived from an EMBL/GenBank/DDBJ whole genome shotgun (WGS) entry which is preliminary data.</text>
</comment>
<proteinExistence type="predicted"/>
<dbReference type="InterPro" id="IPR038113">
    <property type="entry name" value="MITD1_C_sf"/>
</dbReference>
<dbReference type="Gene3D" id="3.30.870.30">
    <property type="entry name" value="MITD, C-terminal phospholipase D-like domain"/>
    <property type="match status" value="1"/>
</dbReference>